<dbReference type="InterPro" id="IPR006171">
    <property type="entry name" value="TOPRIM_dom"/>
</dbReference>
<dbReference type="GO" id="GO:0006269">
    <property type="term" value="P:DNA replication, synthesis of primer"/>
    <property type="evidence" value="ECO:0007669"/>
    <property type="project" value="UniProtKB-KW"/>
</dbReference>
<dbReference type="PANTHER" id="PTHR12873:SF0">
    <property type="entry name" value="TWINKLE MTDNA HELICASE"/>
    <property type="match status" value="1"/>
</dbReference>
<dbReference type="CDD" id="cd01029">
    <property type="entry name" value="TOPRIM_primases"/>
    <property type="match status" value="1"/>
</dbReference>
<dbReference type="GO" id="GO:0005524">
    <property type="term" value="F:ATP binding"/>
    <property type="evidence" value="ECO:0007669"/>
    <property type="project" value="InterPro"/>
</dbReference>
<dbReference type="PROSITE" id="PS51199">
    <property type="entry name" value="SF4_HELICASE"/>
    <property type="match status" value="1"/>
</dbReference>
<dbReference type="Pfam" id="PF13155">
    <property type="entry name" value="Toprim_2"/>
    <property type="match status" value="1"/>
</dbReference>
<dbReference type="Pfam" id="PF13481">
    <property type="entry name" value="AAA_25"/>
    <property type="match status" value="1"/>
</dbReference>
<feature type="domain" description="SF4 helicase" evidence="9">
    <location>
        <begin position="377"/>
        <end position="623"/>
    </location>
</feature>
<organism evidence="10 11">
    <name type="scientific">Pseudocohnilembus persalinus</name>
    <name type="common">Ciliate</name>
    <dbReference type="NCBI Taxonomy" id="266149"/>
    <lineage>
        <taxon>Eukaryota</taxon>
        <taxon>Sar</taxon>
        <taxon>Alveolata</taxon>
        <taxon>Ciliophora</taxon>
        <taxon>Intramacronucleata</taxon>
        <taxon>Oligohymenophorea</taxon>
        <taxon>Scuticociliatia</taxon>
        <taxon>Philasterida</taxon>
        <taxon>Pseudocohnilembidae</taxon>
        <taxon>Pseudocohnilembus</taxon>
    </lineage>
</organism>
<evidence type="ECO:0000256" key="7">
    <source>
        <dbReference type="SAM" id="MobiDB-lite"/>
    </source>
</evidence>
<keyword evidence="5" id="KW-0235">DNA replication</keyword>
<evidence type="ECO:0000259" key="9">
    <source>
        <dbReference type="PROSITE" id="PS51199"/>
    </source>
</evidence>
<dbReference type="PANTHER" id="PTHR12873">
    <property type="entry name" value="T7-LIKE MITOCHONDRIAL DNA HELICASE"/>
    <property type="match status" value="1"/>
</dbReference>
<dbReference type="PROSITE" id="PS50880">
    <property type="entry name" value="TOPRIM"/>
    <property type="match status" value="1"/>
</dbReference>
<proteinExistence type="predicted"/>
<dbReference type="OrthoDB" id="275278at2759"/>
<evidence type="ECO:0000256" key="3">
    <source>
        <dbReference type="ARBA" id="ARBA00022679"/>
    </source>
</evidence>
<keyword evidence="4" id="KW-0548">Nucleotidyltransferase</keyword>
<evidence type="ECO:0000256" key="2">
    <source>
        <dbReference type="ARBA" id="ARBA00022515"/>
    </source>
</evidence>
<evidence type="ECO:0000256" key="4">
    <source>
        <dbReference type="ARBA" id="ARBA00022695"/>
    </source>
</evidence>
<dbReference type="Gene3D" id="3.40.1360.10">
    <property type="match status" value="1"/>
</dbReference>
<sequence>MIEQCPFCHKGTDNPSNQYKLEINIDTGLFNCFRCNAKGNWYEFTQLFEGNMDSIDFKRDIENKANFLSEQDYFLFLRNLLDNDEAFKPAIKYLTKNMQDKNDLECRHLDFDVLKKYKIGLGFETFQEDTEYYKIPVIYFPMYTRKKKKQNNNILLQYKIKNFNNQQQDQSQNENQDEKQDENNDNSNNIIDTNYQVNNEHSEIVKCKFRGMSKALKQYQRMYPSGKIYGIFGLNTVDPNAQEVIVTEGEFDAMAAYQATGIPSVSLPNGANSFPNELIHLFDQFQKIYLWTDSDKQGQEAVTKISKIFGQERTYIVKPPKEVNNFKIKDANDALKIYGSNSDEIKSWIKNSKTQILKDVLSISDLNEQIIQKLFRYNQTLGTPSLSFDSFNKSIKGLRMGELTVLTGLTGVGKTTFLSQYSLDFASQGIRTLWGSFEVNTRDLLTIGIQQFSEENLYKSPENYKKYLDQFNQLPIRLLDRYGHQNYIELCNIIENAIDKEGIKHIILDNLQFLMGTEFNGYQVFIEQDRVIEKLRRIATDKNVHITLVIHPKKSNPDEDLDIHSFFGNAKCTQEADNVIIIQKRDKYRVLDIKKNRKEGELAFQALVLDKTTKRYYEANHNEILELNKGKIRYEQVVQNGIQKYKDRLKIQLQEYENQNNGGNSGGPNNDNGNNNFNPGNTNNNGNNSQGGGGQNIQNYEDLNKDGLNNDNIHNWDDKNEKNLKINTNKKNEQQYDTYSKLMLDQVKVQNGNDKKYDYDQTYHLHQFKQDLQNIDDAQQITDNDLIQLKSQYKDIELFEIQQNSQIIKQQQNQDSEQQINQSMQETNYINQQNYLKQCLNENDSIDKEVTMDVKNQENITCLEKYQIQINSDQINENENNEFQSESDDELQISEGLQPLQKINQIYENGFNFQMNLSKYTSKGEVQDENLKKAIEFYILDAQNQKNKKNKNNNYSENSDFSINDLHYKEYFQQKNQKSKKQKGGI</sequence>
<dbReference type="InterPro" id="IPR007694">
    <property type="entry name" value="DNA_helicase_DnaB-like_C"/>
</dbReference>
<evidence type="ECO:0000256" key="6">
    <source>
        <dbReference type="ARBA" id="ARBA00023163"/>
    </source>
</evidence>
<dbReference type="OMA" id="CFRATCQ"/>
<dbReference type="GO" id="GO:0043139">
    <property type="term" value="F:5'-3' DNA helicase activity"/>
    <property type="evidence" value="ECO:0007669"/>
    <property type="project" value="InterPro"/>
</dbReference>
<evidence type="ECO:0000313" key="11">
    <source>
        <dbReference type="Proteomes" id="UP000054937"/>
    </source>
</evidence>
<dbReference type="Gene3D" id="3.90.580.10">
    <property type="entry name" value="Zinc finger, CHC2-type domain"/>
    <property type="match status" value="1"/>
</dbReference>
<dbReference type="GO" id="GO:0000428">
    <property type="term" value="C:DNA-directed RNA polymerase complex"/>
    <property type="evidence" value="ECO:0007669"/>
    <property type="project" value="UniProtKB-KW"/>
</dbReference>
<evidence type="ECO:0000256" key="5">
    <source>
        <dbReference type="ARBA" id="ARBA00022705"/>
    </source>
</evidence>
<dbReference type="GO" id="GO:0008270">
    <property type="term" value="F:zinc ion binding"/>
    <property type="evidence" value="ECO:0007669"/>
    <property type="project" value="InterPro"/>
</dbReference>
<dbReference type="InParanoid" id="A0A0V0QRE7"/>
<gene>
    <name evidence="10" type="ORF">PPERSA_04407</name>
</gene>
<dbReference type="EMBL" id="LDAU01000114">
    <property type="protein sequence ID" value="KRX04592.1"/>
    <property type="molecule type" value="Genomic_DNA"/>
</dbReference>
<dbReference type="AlphaFoldDB" id="A0A0V0QRE7"/>
<protein>
    <submittedName>
        <fullName evidence="10">p-loop containing nucleoside triphosphate hydrolase</fullName>
    </submittedName>
</protein>
<keyword evidence="2" id="KW-0639">Primosome</keyword>
<evidence type="ECO:0000313" key="10">
    <source>
        <dbReference type="EMBL" id="KRX04592.1"/>
    </source>
</evidence>
<dbReference type="InterPro" id="IPR036977">
    <property type="entry name" value="DNA_primase_Znf_CHC2"/>
</dbReference>
<keyword evidence="11" id="KW-1185">Reference proteome</keyword>
<dbReference type="InterPro" id="IPR027417">
    <property type="entry name" value="P-loop_NTPase"/>
</dbReference>
<dbReference type="GO" id="GO:0016787">
    <property type="term" value="F:hydrolase activity"/>
    <property type="evidence" value="ECO:0007669"/>
    <property type="project" value="UniProtKB-KW"/>
</dbReference>
<dbReference type="Proteomes" id="UP000054937">
    <property type="component" value="Unassembled WGS sequence"/>
</dbReference>
<feature type="domain" description="Toprim" evidence="8">
    <location>
        <begin position="242"/>
        <end position="321"/>
    </location>
</feature>
<keyword evidence="1" id="KW-0240">DNA-directed RNA polymerase</keyword>
<comment type="caution">
    <text evidence="10">The sequence shown here is derived from an EMBL/GenBank/DDBJ whole genome shotgun (WGS) entry which is preliminary data.</text>
</comment>
<feature type="region of interest" description="Disordered" evidence="7">
    <location>
        <begin position="658"/>
        <end position="720"/>
    </location>
</feature>
<feature type="region of interest" description="Disordered" evidence="7">
    <location>
        <begin position="166"/>
        <end position="192"/>
    </location>
</feature>
<name>A0A0V0QRE7_PSEPJ</name>
<dbReference type="SMART" id="SM00493">
    <property type="entry name" value="TOPRIM"/>
    <property type="match status" value="1"/>
</dbReference>
<dbReference type="Gene3D" id="3.40.50.300">
    <property type="entry name" value="P-loop containing nucleotide triphosphate hydrolases"/>
    <property type="match status" value="1"/>
</dbReference>
<dbReference type="GO" id="GO:0003697">
    <property type="term" value="F:single-stranded DNA binding"/>
    <property type="evidence" value="ECO:0007669"/>
    <property type="project" value="InterPro"/>
</dbReference>
<keyword evidence="10" id="KW-0378">Hydrolase</keyword>
<reference evidence="10 11" key="1">
    <citation type="journal article" date="2015" name="Sci. Rep.">
        <title>Genome of the facultative scuticociliatosis pathogen Pseudocohnilembus persalinus provides insight into its virulence through horizontal gene transfer.</title>
        <authorList>
            <person name="Xiong J."/>
            <person name="Wang G."/>
            <person name="Cheng J."/>
            <person name="Tian M."/>
            <person name="Pan X."/>
            <person name="Warren A."/>
            <person name="Jiang C."/>
            <person name="Yuan D."/>
            <person name="Miao W."/>
        </authorList>
    </citation>
    <scope>NUCLEOTIDE SEQUENCE [LARGE SCALE GENOMIC DNA]</scope>
    <source>
        <strain evidence="10">36N120E</strain>
    </source>
</reference>
<dbReference type="InterPro" id="IPR027032">
    <property type="entry name" value="Twinkle-like"/>
</dbReference>
<feature type="compositionally biased region" description="Low complexity" evidence="7">
    <location>
        <begin position="658"/>
        <end position="688"/>
    </location>
</feature>
<keyword evidence="6" id="KW-0804">Transcription</keyword>
<dbReference type="SUPFAM" id="SSF56731">
    <property type="entry name" value="DNA primase core"/>
    <property type="match status" value="1"/>
</dbReference>
<dbReference type="SUPFAM" id="SSF57783">
    <property type="entry name" value="Zinc beta-ribbon"/>
    <property type="match status" value="1"/>
</dbReference>
<dbReference type="InterPro" id="IPR034154">
    <property type="entry name" value="TOPRIM_DnaG/twinkle"/>
</dbReference>
<evidence type="ECO:0000256" key="1">
    <source>
        <dbReference type="ARBA" id="ARBA00022478"/>
    </source>
</evidence>
<dbReference type="GO" id="GO:0016779">
    <property type="term" value="F:nucleotidyltransferase activity"/>
    <property type="evidence" value="ECO:0007669"/>
    <property type="project" value="UniProtKB-KW"/>
</dbReference>
<dbReference type="SUPFAM" id="SSF52540">
    <property type="entry name" value="P-loop containing nucleoside triphosphate hydrolases"/>
    <property type="match status" value="1"/>
</dbReference>
<accession>A0A0V0QRE7</accession>
<evidence type="ECO:0000259" key="8">
    <source>
        <dbReference type="PROSITE" id="PS50880"/>
    </source>
</evidence>
<keyword evidence="3" id="KW-0808">Transferase</keyword>